<gene>
    <name evidence="2" type="ORF">HGM15179_001728</name>
</gene>
<dbReference type="Proteomes" id="UP000796761">
    <property type="component" value="Unassembled WGS sequence"/>
</dbReference>
<reference evidence="2" key="1">
    <citation type="submission" date="2019-04" db="EMBL/GenBank/DDBJ databases">
        <title>Genome assembly of Zosterops borbonicus 15179.</title>
        <authorList>
            <person name="Leroy T."/>
            <person name="Anselmetti Y."/>
            <person name="Tilak M.-K."/>
            <person name="Nabholz B."/>
        </authorList>
    </citation>
    <scope>NUCLEOTIDE SEQUENCE</scope>
    <source>
        <strain evidence="2">HGM_15179</strain>
        <tissue evidence="2">Muscle</tissue>
    </source>
</reference>
<comment type="caution">
    <text evidence="2">The sequence shown here is derived from an EMBL/GenBank/DDBJ whole genome shotgun (WGS) entry which is preliminary data.</text>
</comment>
<keyword evidence="3" id="KW-1185">Reference proteome</keyword>
<evidence type="ECO:0000313" key="2">
    <source>
        <dbReference type="EMBL" id="TRZ25410.1"/>
    </source>
</evidence>
<dbReference type="EMBL" id="SWJQ01000026">
    <property type="protein sequence ID" value="TRZ25410.1"/>
    <property type="molecule type" value="Genomic_DNA"/>
</dbReference>
<feature type="region of interest" description="Disordered" evidence="1">
    <location>
        <begin position="1"/>
        <end position="21"/>
    </location>
</feature>
<organism evidence="2 3">
    <name type="scientific">Zosterops borbonicus</name>
    <dbReference type="NCBI Taxonomy" id="364589"/>
    <lineage>
        <taxon>Eukaryota</taxon>
        <taxon>Metazoa</taxon>
        <taxon>Chordata</taxon>
        <taxon>Craniata</taxon>
        <taxon>Vertebrata</taxon>
        <taxon>Euteleostomi</taxon>
        <taxon>Archelosauria</taxon>
        <taxon>Archosauria</taxon>
        <taxon>Dinosauria</taxon>
        <taxon>Saurischia</taxon>
        <taxon>Theropoda</taxon>
        <taxon>Coelurosauria</taxon>
        <taxon>Aves</taxon>
        <taxon>Neognathae</taxon>
        <taxon>Neoaves</taxon>
        <taxon>Telluraves</taxon>
        <taxon>Australaves</taxon>
        <taxon>Passeriformes</taxon>
        <taxon>Sylvioidea</taxon>
        <taxon>Zosteropidae</taxon>
        <taxon>Zosterops</taxon>
    </lineage>
</organism>
<protein>
    <submittedName>
        <fullName evidence="2">Uncharacterized protein</fullName>
    </submittedName>
</protein>
<dbReference type="OrthoDB" id="426210at2759"/>
<name>A0A8K1GU35_9PASS</name>
<accession>A0A8K1GU35</accession>
<dbReference type="AlphaFoldDB" id="A0A8K1GU35"/>
<evidence type="ECO:0000256" key="1">
    <source>
        <dbReference type="SAM" id="MobiDB-lite"/>
    </source>
</evidence>
<sequence length="138" mass="15348">MFPQSSRAGSQEQGGSGTSLLCAEADPEGTQLFRRGSQKCTRVGKAEKYTLRTKRTLIGCMENLKKFNKDKGMILHLAKHNPGVKHRLGWTCVRSSSVERDLEALVNKQLPVSEQCAVMAKKANGTIDIMELPQQRHH</sequence>
<evidence type="ECO:0000313" key="3">
    <source>
        <dbReference type="Proteomes" id="UP000796761"/>
    </source>
</evidence>
<feature type="compositionally biased region" description="Polar residues" evidence="1">
    <location>
        <begin position="1"/>
        <end position="11"/>
    </location>
</feature>
<proteinExistence type="predicted"/>